<evidence type="ECO:0000256" key="3">
    <source>
        <dbReference type="PIRNR" id="PIRNR000124"/>
    </source>
</evidence>
<dbReference type="PANTHER" id="PTHR43491">
    <property type="entry name" value="UDP-N-ACETYL-D-MANNOSAMINE DEHYDROGENASE"/>
    <property type="match status" value="1"/>
</dbReference>
<dbReference type="SUPFAM" id="SSF48179">
    <property type="entry name" value="6-phosphogluconate dehydrogenase C-terminal domain-like"/>
    <property type="match status" value="1"/>
</dbReference>
<dbReference type="InterPro" id="IPR001732">
    <property type="entry name" value="UDP-Glc/GDP-Man_DH_N"/>
</dbReference>
<dbReference type="PIRSF" id="PIRSF000124">
    <property type="entry name" value="UDPglc_GDPman_dh"/>
    <property type="match status" value="1"/>
</dbReference>
<dbReference type="Pfam" id="PF00984">
    <property type="entry name" value="UDPG_MGDP_dh"/>
    <property type="match status" value="1"/>
</dbReference>
<keyword evidence="1" id="KW-0560">Oxidoreductase</keyword>
<sequence>MSTLPLVVTGASRTYCHTFSEWLAGIEDRTARIGIIGLGYVGLPLTLLFSEERFRVTGFDIDFEKVQKLNDGRSYIHRIESAHIAKAQESGFEATSDFSRIAQMDAVLICVPTPLHEDHTPDMSYVVSTMEALAPHVYPGQLVVLESTTYPGTTEEIVVETIERHGRRLGISVMRSDQEELDGVLVAFSPEREDPGNMVTPRRDIPKVVGGVNGVATKAASALYGTVFNRTVPVSSPAAAEMTKLLENIYRCVNIALVNELKQMSEPMGIDIWEVIAAAGTKPFGFQAFQPGPGVGGHCIPVDPFYLTWKAKEFGFQTRFIELAGEVNESMPLYVVQAAERALGRVEMSLADAKILVLGVAYKRDVDDLRESPALTIIELLQRAGADVRYNDPFFPTVGKGRKYELHLKSTPLENLERYDCVLIATDHSTYDYRSIVRDARLVIDSRNATRGIVSTKIVRC</sequence>
<dbReference type="InterPro" id="IPR008927">
    <property type="entry name" value="6-PGluconate_DH-like_C_sf"/>
</dbReference>
<accession>A0A4Q0TA80</accession>
<dbReference type="PANTHER" id="PTHR43491:SF1">
    <property type="entry name" value="UDP-N-ACETYL-D-MANNOSAMINE DEHYDROGENASE"/>
    <property type="match status" value="1"/>
</dbReference>
<feature type="domain" description="UDP-glucose/GDP-mannose dehydrogenase C-terminal" evidence="4">
    <location>
        <begin position="356"/>
        <end position="452"/>
    </location>
</feature>
<evidence type="ECO:0000313" key="5">
    <source>
        <dbReference type="EMBL" id="RXH58541.1"/>
    </source>
</evidence>
<dbReference type="InterPro" id="IPR014027">
    <property type="entry name" value="UDP-Glc/GDP-Man_DH_C"/>
</dbReference>
<protein>
    <submittedName>
        <fullName evidence="5">UDP-glucose dehydrogenase</fullName>
    </submittedName>
</protein>
<dbReference type="InterPro" id="IPR017476">
    <property type="entry name" value="UDP-Glc/GDP-Man"/>
</dbReference>
<gene>
    <name evidence="5" type="ORF">GRAN_1851</name>
</gene>
<dbReference type="Proteomes" id="UP000289437">
    <property type="component" value="Unassembled WGS sequence"/>
</dbReference>
<dbReference type="InterPro" id="IPR028359">
    <property type="entry name" value="UDP_ManNAc/GlcNAc_DH"/>
</dbReference>
<keyword evidence="2" id="KW-0520">NAD</keyword>
<dbReference type="Pfam" id="PF03721">
    <property type="entry name" value="UDPG_MGDP_dh_N"/>
    <property type="match status" value="1"/>
</dbReference>
<dbReference type="AlphaFoldDB" id="A0A4Q0TA80"/>
<name>A0A4Q0TA80_9BACT</name>
<dbReference type="GO" id="GO:0000271">
    <property type="term" value="P:polysaccharide biosynthetic process"/>
    <property type="evidence" value="ECO:0007669"/>
    <property type="project" value="InterPro"/>
</dbReference>
<dbReference type="GO" id="GO:0016628">
    <property type="term" value="F:oxidoreductase activity, acting on the CH-CH group of donors, NAD or NADP as acceptor"/>
    <property type="evidence" value="ECO:0007669"/>
    <property type="project" value="InterPro"/>
</dbReference>
<comment type="caution">
    <text evidence="5">The sequence shown here is derived from an EMBL/GenBank/DDBJ whole genome shotgun (WGS) entry which is preliminary data.</text>
</comment>
<evidence type="ECO:0000313" key="6">
    <source>
        <dbReference type="Proteomes" id="UP000289437"/>
    </source>
</evidence>
<dbReference type="InterPro" id="IPR014026">
    <property type="entry name" value="UDP-Glc/GDP-Man_DH_dimer"/>
</dbReference>
<keyword evidence="6" id="KW-1185">Reference proteome</keyword>
<dbReference type="SUPFAM" id="SSF52413">
    <property type="entry name" value="UDP-glucose/GDP-mannose dehydrogenase C-terminal domain"/>
    <property type="match status" value="1"/>
</dbReference>
<dbReference type="InterPro" id="IPR036291">
    <property type="entry name" value="NAD(P)-bd_dom_sf"/>
</dbReference>
<dbReference type="Gene3D" id="3.40.50.720">
    <property type="entry name" value="NAD(P)-binding Rossmann-like Domain"/>
    <property type="match status" value="2"/>
</dbReference>
<proteinExistence type="inferred from homology"/>
<dbReference type="NCBIfam" id="TIGR03026">
    <property type="entry name" value="NDP-sugDHase"/>
    <property type="match status" value="1"/>
</dbReference>
<dbReference type="GO" id="GO:0051287">
    <property type="term" value="F:NAD binding"/>
    <property type="evidence" value="ECO:0007669"/>
    <property type="project" value="InterPro"/>
</dbReference>
<dbReference type="GO" id="GO:0016616">
    <property type="term" value="F:oxidoreductase activity, acting on the CH-OH group of donors, NAD or NADP as acceptor"/>
    <property type="evidence" value="ECO:0007669"/>
    <property type="project" value="InterPro"/>
</dbReference>
<dbReference type="Pfam" id="PF03720">
    <property type="entry name" value="UDPG_MGDP_dh_C"/>
    <property type="match status" value="1"/>
</dbReference>
<dbReference type="SMART" id="SM00984">
    <property type="entry name" value="UDPG_MGDP_dh_C"/>
    <property type="match status" value="1"/>
</dbReference>
<dbReference type="InterPro" id="IPR036220">
    <property type="entry name" value="UDP-Glc/GDP-Man_DH_C_sf"/>
</dbReference>
<dbReference type="PIRSF" id="PIRSF500136">
    <property type="entry name" value="UDP_ManNAc_DH"/>
    <property type="match status" value="1"/>
</dbReference>
<dbReference type="SUPFAM" id="SSF51735">
    <property type="entry name" value="NAD(P)-binding Rossmann-fold domains"/>
    <property type="match status" value="1"/>
</dbReference>
<evidence type="ECO:0000256" key="1">
    <source>
        <dbReference type="ARBA" id="ARBA00023002"/>
    </source>
</evidence>
<comment type="similarity">
    <text evidence="3">Belongs to the UDP-glucose/GDP-mannose dehydrogenase family.</text>
</comment>
<dbReference type="EMBL" id="RDSM01000001">
    <property type="protein sequence ID" value="RXH58541.1"/>
    <property type="molecule type" value="Genomic_DNA"/>
</dbReference>
<organism evidence="5 6">
    <name type="scientific">Granulicella sibirica</name>
    <dbReference type="NCBI Taxonomy" id="2479048"/>
    <lineage>
        <taxon>Bacteria</taxon>
        <taxon>Pseudomonadati</taxon>
        <taxon>Acidobacteriota</taxon>
        <taxon>Terriglobia</taxon>
        <taxon>Terriglobales</taxon>
        <taxon>Acidobacteriaceae</taxon>
        <taxon>Granulicella</taxon>
    </lineage>
</organism>
<evidence type="ECO:0000259" key="4">
    <source>
        <dbReference type="SMART" id="SM00984"/>
    </source>
</evidence>
<reference evidence="6" key="2">
    <citation type="submission" date="2019-02" db="EMBL/GenBank/DDBJ databases">
        <title>Granulicella sibirica sp. nov., a psychrotolerant acidobacterium isolated from an organic soil layer in forested tundra, West Siberia.</title>
        <authorList>
            <person name="Oshkin I.Y."/>
            <person name="Kulichevskaya I.S."/>
            <person name="Rijpstra W.I.C."/>
            <person name="Sinninghe Damste J.S."/>
            <person name="Rakitin A.L."/>
            <person name="Ravin N.V."/>
            <person name="Dedysh S.N."/>
        </authorList>
    </citation>
    <scope>NUCLEOTIDE SEQUENCE [LARGE SCALE GENOMIC DNA]</scope>
    <source>
        <strain evidence="6">AF10</strain>
    </source>
</reference>
<evidence type="ECO:0000256" key="2">
    <source>
        <dbReference type="ARBA" id="ARBA00023027"/>
    </source>
</evidence>
<reference evidence="5 6" key="1">
    <citation type="submission" date="2018-11" db="EMBL/GenBank/DDBJ databases">
        <authorList>
            <person name="Mardanov A.V."/>
            <person name="Ravin N.V."/>
            <person name="Dedysh S.N."/>
        </authorList>
    </citation>
    <scope>NUCLEOTIDE SEQUENCE [LARGE SCALE GENOMIC DNA]</scope>
    <source>
        <strain evidence="5 6">AF10</strain>
    </source>
</reference>